<dbReference type="RefSeq" id="WP_034900901.1">
    <property type="nucleotide sequence ID" value="NZ_CP017057.1"/>
</dbReference>
<dbReference type="Gene3D" id="1.20.5.340">
    <property type="match status" value="1"/>
</dbReference>
<keyword evidence="1" id="KW-0175">Coiled coil</keyword>
<dbReference type="Proteomes" id="UP000027866">
    <property type="component" value="Unassembled WGS sequence"/>
</dbReference>
<evidence type="ECO:0000256" key="1">
    <source>
        <dbReference type="SAM" id="Coils"/>
    </source>
</evidence>
<feature type="coiled-coil region" evidence="1">
    <location>
        <begin position="15"/>
        <end position="126"/>
    </location>
</feature>
<name>A0A074N3C1_9SPHN</name>
<dbReference type="KEGG" id="elq:Ga0102493_112874"/>
<evidence type="ECO:0000313" key="4">
    <source>
        <dbReference type="Proteomes" id="UP000027866"/>
    </source>
</evidence>
<evidence type="ECO:0000256" key="2">
    <source>
        <dbReference type="SAM" id="MobiDB-lite"/>
    </source>
</evidence>
<comment type="caution">
    <text evidence="3">The sequence shown here is derived from an EMBL/GenBank/DDBJ whole genome shotgun (WGS) entry which is preliminary data.</text>
</comment>
<feature type="region of interest" description="Disordered" evidence="2">
    <location>
        <begin position="149"/>
        <end position="173"/>
    </location>
</feature>
<dbReference type="AlphaFoldDB" id="A0A074N3C1"/>
<evidence type="ECO:0000313" key="3">
    <source>
        <dbReference type="EMBL" id="KEO98638.1"/>
    </source>
</evidence>
<reference evidence="3 4" key="1">
    <citation type="submission" date="2014-04" db="EMBL/GenBank/DDBJ databases">
        <title>A comprehensive comparison of genomes of Erythrobacter spp. Strains.</title>
        <authorList>
            <person name="Zheng Q."/>
        </authorList>
    </citation>
    <scope>NUCLEOTIDE SEQUENCE [LARGE SCALE GENOMIC DNA]</scope>
    <source>
        <strain evidence="3 4">DSM 8509</strain>
    </source>
</reference>
<organism evidence="3 4">
    <name type="scientific">Erythrobacter litoralis</name>
    <dbReference type="NCBI Taxonomy" id="39960"/>
    <lineage>
        <taxon>Bacteria</taxon>
        <taxon>Pseudomonadati</taxon>
        <taxon>Pseudomonadota</taxon>
        <taxon>Alphaproteobacteria</taxon>
        <taxon>Sphingomonadales</taxon>
        <taxon>Erythrobacteraceae</taxon>
        <taxon>Erythrobacter/Porphyrobacter group</taxon>
        <taxon>Erythrobacter</taxon>
    </lineage>
</organism>
<accession>A0A074N3C1</accession>
<dbReference type="OrthoDB" id="9991364at2"/>
<sequence length="173" mass="19454">MTNALEQERSGHAISRRLLDEMRQTNRALSEENRNLKDQSVAMARDAEQMKHELGSTRTMIRDYGDRLGEVNRRFAATQDECSRLESALAEARKESRALARKVERLTRAERENDELHDKIRGLQDSLDHRRAAGGHGADAPIVLDAHRRESAARIGSSAEAHGPAQVAQIRSH</sequence>
<dbReference type="PATRIC" id="fig|39960.10.peg.1973"/>
<keyword evidence="4" id="KW-1185">Reference proteome</keyword>
<proteinExistence type="predicted"/>
<protein>
    <submittedName>
        <fullName evidence="3">Uncharacterized protein</fullName>
    </submittedName>
</protein>
<dbReference type="EMBL" id="JMIX01000003">
    <property type="protein sequence ID" value="KEO98638.1"/>
    <property type="molecule type" value="Genomic_DNA"/>
</dbReference>
<gene>
    <name evidence="3" type="ORF">EH32_05915</name>
</gene>